<protein>
    <submittedName>
        <fullName evidence="1">Uncharacterized protein</fullName>
    </submittedName>
</protein>
<dbReference type="Proteomes" id="UP001175226">
    <property type="component" value="Unassembled WGS sequence"/>
</dbReference>
<gene>
    <name evidence="1" type="ORF">EV421DRAFT_1913648</name>
</gene>
<proteinExistence type="predicted"/>
<keyword evidence="2" id="KW-1185">Reference proteome</keyword>
<dbReference type="EMBL" id="JAUEPT010000184">
    <property type="protein sequence ID" value="KAK0429947.1"/>
    <property type="molecule type" value="Genomic_DNA"/>
</dbReference>
<dbReference type="AlphaFoldDB" id="A0AA39MD75"/>
<organism evidence="1 2">
    <name type="scientific">Armillaria borealis</name>
    <dbReference type="NCBI Taxonomy" id="47425"/>
    <lineage>
        <taxon>Eukaryota</taxon>
        <taxon>Fungi</taxon>
        <taxon>Dikarya</taxon>
        <taxon>Basidiomycota</taxon>
        <taxon>Agaricomycotina</taxon>
        <taxon>Agaricomycetes</taxon>
        <taxon>Agaricomycetidae</taxon>
        <taxon>Agaricales</taxon>
        <taxon>Marasmiineae</taxon>
        <taxon>Physalacriaceae</taxon>
        <taxon>Armillaria</taxon>
    </lineage>
</organism>
<sequence>MTISVYKSWRSSANSVSNVPEANPQSTRHINNLFMKEVIKVWAKTNEIVPEMSYDIKLNGSKAIKVLVMFFKAEVKDLQ</sequence>
<evidence type="ECO:0000313" key="1">
    <source>
        <dbReference type="EMBL" id="KAK0429947.1"/>
    </source>
</evidence>
<reference evidence="1" key="1">
    <citation type="submission" date="2023-06" db="EMBL/GenBank/DDBJ databases">
        <authorList>
            <consortium name="Lawrence Berkeley National Laboratory"/>
            <person name="Ahrendt S."/>
            <person name="Sahu N."/>
            <person name="Indic B."/>
            <person name="Wong-Bajracharya J."/>
            <person name="Merenyi Z."/>
            <person name="Ke H.-M."/>
            <person name="Monk M."/>
            <person name="Kocsube S."/>
            <person name="Drula E."/>
            <person name="Lipzen A."/>
            <person name="Balint B."/>
            <person name="Henrissat B."/>
            <person name="Andreopoulos B."/>
            <person name="Martin F.M."/>
            <person name="Harder C.B."/>
            <person name="Rigling D."/>
            <person name="Ford K.L."/>
            <person name="Foster G.D."/>
            <person name="Pangilinan J."/>
            <person name="Papanicolaou A."/>
            <person name="Barry K."/>
            <person name="LaButti K."/>
            <person name="Viragh M."/>
            <person name="Koriabine M."/>
            <person name="Yan M."/>
            <person name="Riley R."/>
            <person name="Champramary S."/>
            <person name="Plett K.L."/>
            <person name="Tsai I.J."/>
            <person name="Slot J."/>
            <person name="Sipos G."/>
            <person name="Plett J."/>
            <person name="Nagy L.G."/>
            <person name="Grigoriev I.V."/>
        </authorList>
    </citation>
    <scope>NUCLEOTIDE SEQUENCE</scope>
    <source>
        <strain evidence="1">FPL87.14</strain>
    </source>
</reference>
<comment type="caution">
    <text evidence="1">The sequence shown here is derived from an EMBL/GenBank/DDBJ whole genome shotgun (WGS) entry which is preliminary data.</text>
</comment>
<name>A0AA39MD75_9AGAR</name>
<accession>A0AA39MD75</accession>
<evidence type="ECO:0000313" key="2">
    <source>
        <dbReference type="Proteomes" id="UP001175226"/>
    </source>
</evidence>